<proteinExistence type="predicted"/>
<name>R0KS60_NOSB1</name>
<organism evidence="1 2">
    <name type="scientific">Nosema bombycis (strain CQ1 / CVCC 102059)</name>
    <name type="common">Microsporidian parasite</name>
    <name type="synonym">Pebrine of silkworm</name>
    <dbReference type="NCBI Taxonomy" id="578461"/>
    <lineage>
        <taxon>Eukaryota</taxon>
        <taxon>Fungi</taxon>
        <taxon>Fungi incertae sedis</taxon>
        <taxon>Microsporidia</taxon>
        <taxon>Nosematidae</taxon>
        <taxon>Nosema</taxon>
    </lineage>
</organism>
<dbReference type="HOGENOM" id="CLU_2831801_0_0_1"/>
<dbReference type="AlphaFoldDB" id="R0KS60"/>
<evidence type="ECO:0000313" key="2">
    <source>
        <dbReference type="Proteomes" id="UP000016927"/>
    </source>
</evidence>
<sequence>MSNTLKKNCTLEIDLETLLYENKLEEIKNHLDVNEIKGNKKIMDFIHKIKEINEVKKDFESVVKKE</sequence>
<protein>
    <submittedName>
        <fullName evidence="1">Uncharacterized protein</fullName>
    </submittedName>
</protein>
<dbReference type="EMBL" id="KB909137">
    <property type="protein sequence ID" value="EOB13047.1"/>
    <property type="molecule type" value="Genomic_DNA"/>
</dbReference>
<gene>
    <name evidence="1" type="ORF">NBO_229g0001</name>
</gene>
<keyword evidence="2" id="KW-1185">Reference proteome</keyword>
<dbReference type="Proteomes" id="UP000016927">
    <property type="component" value="Unassembled WGS sequence"/>
</dbReference>
<evidence type="ECO:0000313" key="1">
    <source>
        <dbReference type="EMBL" id="EOB13047.1"/>
    </source>
</evidence>
<reference evidence="1 2" key="1">
    <citation type="journal article" date="2013" name="BMC Genomics">
        <title>Comparative genomics of parasitic silkworm microsporidia reveal an association between genome expansion and host adaptation.</title>
        <authorList>
            <person name="Pan G."/>
            <person name="Xu J."/>
            <person name="Li T."/>
            <person name="Xia Q."/>
            <person name="Liu S.L."/>
            <person name="Zhang G."/>
            <person name="Li S."/>
            <person name="Li C."/>
            <person name="Liu H."/>
            <person name="Yang L."/>
            <person name="Liu T."/>
            <person name="Zhang X."/>
            <person name="Wu Z."/>
            <person name="Fan W."/>
            <person name="Dang X."/>
            <person name="Xiang H."/>
            <person name="Tao M."/>
            <person name="Li Y."/>
            <person name="Hu J."/>
            <person name="Li Z."/>
            <person name="Lin L."/>
            <person name="Luo J."/>
            <person name="Geng L."/>
            <person name="Wang L."/>
            <person name="Long M."/>
            <person name="Wan Y."/>
            <person name="He N."/>
            <person name="Zhang Z."/>
            <person name="Lu C."/>
            <person name="Keeling P.J."/>
            <person name="Wang J."/>
            <person name="Xiang Z."/>
            <person name="Zhou Z."/>
        </authorList>
    </citation>
    <scope>NUCLEOTIDE SEQUENCE [LARGE SCALE GENOMIC DNA]</scope>
    <source>
        <strain evidence="2">CQ1 / CVCC 102059</strain>
    </source>
</reference>
<dbReference type="VEuPathDB" id="MicrosporidiaDB:NBO_229g0001"/>
<accession>R0KS60</accession>